<reference evidence="9" key="1">
    <citation type="journal article" date="2019" name="Int. J. Syst. Evol. Microbiol.">
        <title>The Global Catalogue of Microorganisms (GCM) 10K type strain sequencing project: providing services to taxonomists for standard genome sequencing and annotation.</title>
        <authorList>
            <consortium name="The Broad Institute Genomics Platform"/>
            <consortium name="The Broad Institute Genome Sequencing Center for Infectious Disease"/>
            <person name="Wu L."/>
            <person name="Ma J."/>
        </authorList>
    </citation>
    <scope>NUCLEOTIDE SEQUENCE [LARGE SCALE GENOMIC DNA]</scope>
    <source>
        <strain evidence="9">CCUG 53903</strain>
    </source>
</reference>
<dbReference type="PANTHER" id="PTHR43214:SF24">
    <property type="entry name" value="TRANSCRIPTIONAL REGULATORY PROTEIN NARL-RELATED"/>
    <property type="match status" value="1"/>
</dbReference>
<comment type="caution">
    <text evidence="8">The sequence shown here is derived from an EMBL/GenBank/DDBJ whole genome shotgun (WGS) entry which is preliminary data.</text>
</comment>
<dbReference type="PROSITE" id="PS50110">
    <property type="entry name" value="RESPONSE_REGULATORY"/>
    <property type="match status" value="1"/>
</dbReference>
<protein>
    <submittedName>
        <fullName evidence="8">Response regulator</fullName>
    </submittedName>
</protein>
<dbReference type="InterPro" id="IPR039420">
    <property type="entry name" value="WalR-like"/>
</dbReference>
<dbReference type="PANTHER" id="PTHR43214">
    <property type="entry name" value="TWO-COMPONENT RESPONSE REGULATOR"/>
    <property type="match status" value="1"/>
</dbReference>
<evidence type="ECO:0000256" key="2">
    <source>
        <dbReference type="ARBA" id="ARBA00023015"/>
    </source>
</evidence>
<dbReference type="SMART" id="SM00448">
    <property type="entry name" value="REC"/>
    <property type="match status" value="1"/>
</dbReference>
<evidence type="ECO:0000256" key="1">
    <source>
        <dbReference type="ARBA" id="ARBA00022553"/>
    </source>
</evidence>
<dbReference type="PRINTS" id="PR00038">
    <property type="entry name" value="HTHLUXR"/>
</dbReference>
<accession>A0ABW1D9C3</accession>
<dbReference type="PROSITE" id="PS00622">
    <property type="entry name" value="HTH_LUXR_1"/>
    <property type="match status" value="1"/>
</dbReference>
<keyword evidence="1 5" id="KW-0597">Phosphoprotein</keyword>
<keyword evidence="4" id="KW-0804">Transcription</keyword>
<name>A0ABW1D9C3_9ACTN</name>
<dbReference type="PROSITE" id="PS50043">
    <property type="entry name" value="HTH_LUXR_2"/>
    <property type="match status" value="1"/>
</dbReference>
<keyword evidence="2" id="KW-0805">Transcription regulation</keyword>
<feature type="domain" description="HTH luxR-type" evidence="6">
    <location>
        <begin position="150"/>
        <end position="215"/>
    </location>
</feature>
<evidence type="ECO:0000256" key="3">
    <source>
        <dbReference type="ARBA" id="ARBA00023125"/>
    </source>
</evidence>
<feature type="domain" description="Response regulatory" evidence="7">
    <location>
        <begin position="4"/>
        <end position="120"/>
    </location>
</feature>
<proteinExistence type="predicted"/>
<dbReference type="Pfam" id="PF00072">
    <property type="entry name" value="Response_reg"/>
    <property type="match status" value="1"/>
</dbReference>
<dbReference type="SMART" id="SM00421">
    <property type="entry name" value="HTH_LUXR"/>
    <property type="match status" value="1"/>
</dbReference>
<dbReference type="Pfam" id="PF00196">
    <property type="entry name" value="GerE"/>
    <property type="match status" value="1"/>
</dbReference>
<evidence type="ECO:0000256" key="4">
    <source>
        <dbReference type="ARBA" id="ARBA00023163"/>
    </source>
</evidence>
<keyword evidence="3" id="KW-0238">DNA-binding</keyword>
<evidence type="ECO:0000256" key="5">
    <source>
        <dbReference type="PROSITE-ProRule" id="PRU00169"/>
    </source>
</evidence>
<evidence type="ECO:0000259" key="6">
    <source>
        <dbReference type="PROSITE" id="PS50043"/>
    </source>
</evidence>
<dbReference type="EMBL" id="JBHSPA010000098">
    <property type="protein sequence ID" value="MFC5833850.1"/>
    <property type="molecule type" value="Genomic_DNA"/>
</dbReference>
<feature type="modified residue" description="4-aspartylphosphate" evidence="5">
    <location>
        <position position="55"/>
    </location>
</feature>
<dbReference type="InterPro" id="IPR000792">
    <property type="entry name" value="Tscrpt_reg_LuxR_C"/>
</dbReference>
<dbReference type="SUPFAM" id="SSF52172">
    <property type="entry name" value="CheY-like"/>
    <property type="match status" value="1"/>
</dbReference>
<dbReference type="CDD" id="cd17535">
    <property type="entry name" value="REC_NarL-like"/>
    <property type="match status" value="1"/>
</dbReference>
<sequence>MTIRVLLVDDEAMIRAGLRMVLEAESDIEVVGEAADGAQAVTAAAALRPDVILMDVRMPRVDGLDATRQILAADAEVRVVVLTTFNEDKYVQTALRLGASGFLLKVAPPERLVEAIRVAAHGDALLDPLVTRQVIAAFAHTTWEPDGTDPPPGLNQLTAREVEVLHMLARGMSNAEIAAGLVVGDATVKTHVARILMKLRLRDRVQAVIYAYEYGLVQPGHR</sequence>
<gene>
    <name evidence="8" type="ORF">ACFPZ3_59260</name>
</gene>
<dbReference type="InterPro" id="IPR001789">
    <property type="entry name" value="Sig_transdc_resp-reg_receiver"/>
</dbReference>
<evidence type="ECO:0000259" key="7">
    <source>
        <dbReference type="PROSITE" id="PS50110"/>
    </source>
</evidence>
<dbReference type="RefSeq" id="WP_379523272.1">
    <property type="nucleotide sequence ID" value="NZ_JBHSPA010000098.1"/>
</dbReference>
<dbReference type="InterPro" id="IPR011006">
    <property type="entry name" value="CheY-like_superfamily"/>
</dbReference>
<dbReference type="Gene3D" id="3.40.50.2300">
    <property type="match status" value="1"/>
</dbReference>
<dbReference type="CDD" id="cd06170">
    <property type="entry name" value="LuxR_C_like"/>
    <property type="match status" value="1"/>
</dbReference>
<evidence type="ECO:0000313" key="9">
    <source>
        <dbReference type="Proteomes" id="UP001596058"/>
    </source>
</evidence>
<dbReference type="Proteomes" id="UP001596058">
    <property type="component" value="Unassembled WGS sequence"/>
</dbReference>
<evidence type="ECO:0000313" key="8">
    <source>
        <dbReference type="EMBL" id="MFC5833850.1"/>
    </source>
</evidence>
<dbReference type="InterPro" id="IPR058245">
    <property type="entry name" value="NreC/VraR/RcsB-like_REC"/>
</dbReference>
<keyword evidence="9" id="KW-1185">Reference proteome</keyword>
<organism evidence="8 9">
    <name type="scientific">Nonomuraea insulae</name>
    <dbReference type="NCBI Taxonomy" id="1616787"/>
    <lineage>
        <taxon>Bacteria</taxon>
        <taxon>Bacillati</taxon>
        <taxon>Actinomycetota</taxon>
        <taxon>Actinomycetes</taxon>
        <taxon>Streptosporangiales</taxon>
        <taxon>Streptosporangiaceae</taxon>
        <taxon>Nonomuraea</taxon>
    </lineage>
</organism>